<feature type="transmembrane region" description="Helical" evidence="1">
    <location>
        <begin position="20"/>
        <end position="42"/>
    </location>
</feature>
<comment type="caution">
    <text evidence="2">The sequence shown here is derived from an EMBL/GenBank/DDBJ whole genome shotgun (WGS) entry which is preliminary data.</text>
</comment>
<dbReference type="Proteomes" id="UP000178187">
    <property type="component" value="Unassembled WGS sequence"/>
</dbReference>
<reference evidence="2 3" key="1">
    <citation type="journal article" date="2016" name="Nat. Commun.">
        <title>Thousands of microbial genomes shed light on interconnected biogeochemical processes in an aquifer system.</title>
        <authorList>
            <person name="Anantharaman K."/>
            <person name="Brown C.T."/>
            <person name="Hug L.A."/>
            <person name="Sharon I."/>
            <person name="Castelle C.J."/>
            <person name="Probst A.J."/>
            <person name="Thomas B.C."/>
            <person name="Singh A."/>
            <person name="Wilkins M.J."/>
            <person name="Karaoz U."/>
            <person name="Brodie E.L."/>
            <person name="Williams K.H."/>
            <person name="Hubbard S.S."/>
            <person name="Banfield J.F."/>
        </authorList>
    </citation>
    <scope>NUCLEOTIDE SEQUENCE [LARGE SCALE GENOMIC DNA]</scope>
</reference>
<evidence type="ECO:0000256" key="1">
    <source>
        <dbReference type="SAM" id="Phobius"/>
    </source>
</evidence>
<evidence type="ECO:0000313" key="3">
    <source>
        <dbReference type="Proteomes" id="UP000178187"/>
    </source>
</evidence>
<proteinExistence type="predicted"/>
<keyword evidence="1" id="KW-1133">Transmembrane helix</keyword>
<keyword evidence="1" id="KW-0812">Transmembrane</keyword>
<evidence type="ECO:0000313" key="2">
    <source>
        <dbReference type="EMBL" id="OGW96872.1"/>
    </source>
</evidence>
<sequence length="218" mass="24664">MTYLNITHKKPERNLWKLMIMILAFIVVPILVSLQLPIGFAANNDNELSILKQGIDLSLKIRAGEEKYFNSHDSSYLPVDSSDCEKFRTELGADICKDDIHWSFSVCSNPLVCWPVTDDTNHCPSKGLPIKPGTVHAFLKDGLSAITLSQAGEWCGTGIYAAGEKYDVRKFAPAFSAYMRNNAPDKDEKRHRHVHFKKIKPEKPTISKELDKLFDKKK</sequence>
<protein>
    <submittedName>
        <fullName evidence="2">Uncharacterized protein</fullName>
    </submittedName>
</protein>
<gene>
    <name evidence="2" type="ORF">A3G33_00370</name>
</gene>
<organism evidence="2 3">
    <name type="scientific">Candidatus Danuiimicrobium aquiferis</name>
    <dbReference type="NCBI Taxonomy" id="1801832"/>
    <lineage>
        <taxon>Bacteria</taxon>
        <taxon>Pseudomonadati</taxon>
        <taxon>Candidatus Omnitrophota</taxon>
        <taxon>Candidatus Danuiimicrobium</taxon>
    </lineage>
</organism>
<name>A0A1G1KVR7_9BACT</name>
<dbReference type="AlphaFoldDB" id="A0A1G1KVR7"/>
<accession>A0A1G1KVR7</accession>
<dbReference type="EMBL" id="MHFR01000047">
    <property type="protein sequence ID" value="OGW96872.1"/>
    <property type="molecule type" value="Genomic_DNA"/>
</dbReference>
<keyword evidence="1" id="KW-0472">Membrane</keyword>